<dbReference type="CDD" id="cd02966">
    <property type="entry name" value="TlpA_like_family"/>
    <property type="match status" value="1"/>
</dbReference>
<sequence>MPHLAKWARRYGRQGLVVIGLSTASPEEQREAARRFGVNYLLLRWEPNRLPLSLRRITVTPTTLLIDRYGYIREVQVGLLFGERLREFERRLVALLKERATRTR</sequence>
<accession>A0A2H5XBQ0</accession>
<dbReference type="SUPFAM" id="SSF52833">
    <property type="entry name" value="Thioredoxin-like"/>
    <property type="match status" value="1"/>
</dbReference>
<evidence type="ECO:0000313" key="1">
    <source>
        <dbReference type="EMBL" id="GBC98621.1"/>
    </source>
</evidence>
<dbReference type="Proteomes" id="UP000236173">
    <property type="component" value="Unassembled WGS sequence"/>
</dbReference>
<proteinExistence type="predicted"/>
<evidence type="ECO:0008006" key="3">
    <source>
        <dbReference type="Google" id="ProtNLM"/>
    </source>
</evidence>
<dbReference type="Gene3D" id="3.40.30.10">
    <property type="entry name" value="Glutaredoxin"/>
    <property type="match status" value="1"/>
</dbReference>
<name>A0A2H5XBQ0_9BACT</name>
<protein>
    <recommendedName>
        <fullName evidence="3">Thiol-disulfide oxidoreductase ResA</fullName>
    </recommendedName>
</protein>
<comment type="caution">
    <text evidence="1">The sequence shown here is derived from an EMBL/GenBank/DDBJ whole genome shotgun (WGS) entry which is preliminary data.</text>
</comment>
<gene>
    <name evidence="1" type="ORF">HRbin17_01135</name>
</gene>
<organism evidence="1 2">
    <name type="scientific">Candidatus Fervidibacter japonicus</name>
    <dbReference type="NCBI Taxonomy" id="2035412"/>
    <lineage>
        <taxon>Bacteria</taxon>
        <taxon>Candidatus Fervidibacterota</taxon>
        <taxon>Candidatus Fervidibacter</taxon>
    </lineage>
</organism>
<dbReference type="InterPro" id="IPR036249">
    <property type="entry name" value="Thioredoxin-like_sf"/>
</dbReference>
<dbReference type="AlphaFoldDB" id="A0A2H5XBQ0"/>
<evidence type="ECO:0000313" key="2">
    <source>
        <dbReference type="Proteomes" id="UP000236173"/>
    </source>
</evidence>
<reference evidence="2" key="1">
    <citation type="submission" date="2017-09" db="EMBL/GenBank/DDBJ databases">
        <title>Metaegenomics of thermophilic ammonia-oxidizing enrichment culture.</title>
        <authorList>
            <person name="Kato S."/>
            <person name="Suzuki K."/>
        </authorList>
    </citation>
    <scope>NUCLEOTIDE SEQUENCE [LARGE SCALE GENOMIC DNA]</scope>
</reference>
<dbReference type="EMBL" id="BEHT01000013">
    <property type="protein sequence ID" value="GBC98621.1"/>
    <property type="molecule type" value="Genomic_DNA"/>
</dbReference>